<name>A0A330GM91_9HYPH</name>
<accession>A0A330GM91</accession>
<evidence type="ECO:0000313" key="1">
    <source>
        <dbReference type="EMBL" id="RAZ72990.1"/>
    </source>
</evidence>
<proteinExistence type="predicted"/>
<comment type="caution">
    <text evidence="1">The sequence shown here is derived from an EMBL/GenBank/DDBJ whole genome shotgun (WGS) entry which is preliminary data.</text>
</comment>
<gene>
    <name evidence="1" type="ORF">DPM35_26760</name>
</gene>
<dbReference type="RefSeq" id="WP_112130193.1">
    <property type="nucleotide sequence ID" value="NZ_QMBQ01000009.1"/>
</dbReference>
<reference evidence="2" key="1">
    <citation type="submission" date="2018-06" db="EMBL/GenBank/DDBJ databases">
        <authorList>
            <person name="Helene L.C."/>
            <person name="Dall'Agnol R."/>
            <person name="Delamuta J.R."/>
            <person name="Hungria M."/>
        </authorList>
    </citation>
    <scope>NUCLEOTIDE SEQUENCE [LARGE SCALE GENOMIC DNA]</scope>
    <source>
        <strain evidence="2">CNPSo 3140</strain>
    </source>
</reference>
<dbReference type="Proteomes" id="UP000251956">
    <property type="component" value="Unassembled WGS sequence"/>
</dbReference>
<keyword evidence="2" id="KW-1185">Reference proteome</keyword>
<protein>
    <submittedName>
        <fullName evidence="1">Uncharacterized protein</fullName>
    </submittedName>
</protein>
<sequence>MVIAAAYLRGAISHAIKRARDLIEIAHSAGGLELRALQGKCVGELNNAVTLLAQALESLEASPRDIGAISRTYQAIAKHISDVERLGVFALSNTSSDDADLNRLLTAICMEIRYPLVTPSVSHTSQDYFEISSSFNLLRVPLLEGRYFLQLPDLYHELCHPLVALEGVTNPRLDPLSDAFRKIRNERGVALDGASVRAERRRGGADMTFRYALWRRCWIETWCEEFLCDAFGAFCAGPAYGWTNYHLCFRRGKGIFQVPRTSLTSHPADDARMSVILAVLRQTGCEQDAEAVERAWQDLASDRISGKTVLFDLCYPPEVLQGIASAAVTAFRECGIMGFNIQDPPKISGVLQDAWHMFWSPTTPYDDWEKNARARLLQEIR</sequence>
<dbReference type="OrthoDB" id="7888960at2"/>
<reference evidence="1 2" key="2">
    <citation type="submission" date="2018-07" db="EMBL/GenBank/DDBJ databases">
        <title>Diversity of Mesorhizobium strains in Brazil.</title>
        <authorList>
            <person name="Helene L.C.F."/>
            <person name="Dall'Agnol R."/>
            <person name="Delamuta J.R.M."/>
            <person name="Hungria M."/>
        </authorList>
    </citation>
    <scope>NUCLEOTIDE SEQUENCE [LARGE SCALE GENOMIC DNA]</scope>
    <source>
        <strain evidence="1 2">CNPSo 3140</strain>
    </source>
</reference>
<dbReference type="AlphaFoldDB" id="A0A330GM91"/>
<dbReference type="EMBL" id="QMBQ01000009">
    <property type="protein sequence ID" value="RAZ72990.1"/>
    <property type="molecule type" value="Genomic_DNA"/>
</dbReference>
<evidence type="ECO:0000313" key="2">
    <source>
        <dbReference type="Proteomes" id="UP000251956"/>
    </source>
</evidence>
<organism evidence="1 2">
    <name type="scientific">Mesorhizobium atlanticum</name>
    <dbReference type="NCBI Taxonomy" id="2233532"/>
    <lineage>
        <taxon>Bacteria</taxon>
        <taxon>Pseudomonadati</taxon>
        <taxon>Pseudomonadota</taxon>
        <taxon>Alphaproteobacteria</taxon>
        <taxon>Hyphomicrobiales</taxon>
        <taxon>Phyllobacteriaceae</taxon>
        <taxon>Mesorhizobium</taxon>
    </lineage>
</organism>